<feature type="compositionally biased region" description="Polar residues" evidence="1">
    <location>
        <begin position="389"/>
        <end position="399"/>
    </location>
</feature>
<dbReference type="EMBL" id="ML735285">
    <property type="protein sequence ID" value="KAE8387969.1"/>
    <property type="molecule type" value="Genomic_DNA"/>
</dbReference>
<reference evidence="2" key="1">
    <citation type="submission" date="2019-04" db="EMBL/GenBank/DDBJ databases">
        <title>Friends and foes A comparative genomics studyof 23 Aspergillus species from section Flavi.</title>
        <authorList>
            <consortium name="DOE Joint Genome Institute"/>
            <person name="Kjaerbolling I."/>
            <person name="Vesth T."/>
            <person name="Frisvad J.C."/>
            <person name="Nybo J.L."/>
            <person name="Theobald S."/>
            <person name="Kildgaard S."/>
            <person name="Isbrandt T."/>
            <person name="Kuo A."/>
            <person name="Sato A."/>
            <person name="Lyhne E.K."/>
            <person name="Kogle M.E."/>
            <person name="Wiebenga A."/>
            <person name="Kun R.S."/>
            <person name="Lubbers R.J."/>
            <person name="Makela M.R."/>
            <person name="Barry K."/>
            <person name="Chovatia M."/>
            <person name="Clum A."/>
            <person name="Daum C."/>
            <person name="Haridas S."/>
            <person name="He G."/>
            <person name="LaButti K."/>
            <person name="Lipzen A."/>
            <person name="Mondo S."/>
            <person name="Riley R."/>
            <person name="Salamov A."/>
            <person name="Simmons B.A."/>
            <person name="Magnuson J.K."/>
            <person name="Henrissat B."/>
            <person name="Mortensen U.H."/>
            <person name="Larsen T.O."/>
            <person name="Devries R.P."/>
            <person name="Grigoriev I.V."/>
            <person name="Machida M."/>
            <person name="Baker S.E."/>
            <person name="Andersen M.R."/>
        </authorList>
    </citation>
    <scope>NUCLEOTIDE SEQUENCE [LARGE SCALE GENOMIC DNA]</scope>
    <source>
        <strain evidence="2">IBT 14317</strain>
    </source>
</reference>
<feature type="compositionally biased region" description="Polar residues" evidence="1">
    <location>
        <begin position="1"/>
        <end position="24"/>
    </location>
</feature>
<feature type="compositionally biased region" description="Basic and acidic residues" evidence="1">
    <location>
        <begin position="139"/>
        <end position="148"/>
    </location>
</feature>
<evidence type="ECO:0000313" key="2">
    <source>
        <dbReference type="EMBL" id="KAE8387969.1"/>
    </source>
</evidence>
<dbReference type="Proteomes" id="UP000326877">
    <property type="component" value="Unassembled WGS sequence"/>
</dbReference>
<gene>
    <name evidence="2" type="ORF">BDV23DRAFT_185831</name>
</gene>
<dbReference type="OrthoDB" id="4491750at2759"/>
<feature type="region of interest" description="Disordered" evidence="1">
    <location>
        <begin position="280"/>
        <end position="481"/>
    </location>
</feature>
<feature type="compositionally biased region" description="Polar residues" evidence="1">
    <location>
        <begin position="80"/>
        <end position="89"/>
    </location>
</feature>
<organism evidence="2">
    <name type="scientific">Petromyces alliaceus</name>
    <name type="common">Aspergillus alliaceus</name>
    <dbReference type="NCBI Taxonomy" id="209559"/>
    <lineage>
        <taxon>Eukaryota</taxon>
        <taxon>Fungi</taxon>
        <taxon>Dikarya</taxon>
        <taxon>Ascomycota</taxon>
        <taxon>Pezizomycotina</taxon>
        <taxon>Eurotiomycetes</taxon>
        <taxon>Eurotiomycetidae</taxon>
        <taxon>Eurotiales</taxon>
        <taxon>Aspergillaceae</taxon>
        <taxon>Aspergillus</taxon>
        <taxon>Aspergillus subgen. Circumdati</taxon>
    </lineage>
</organism>
<feature type="compositionally biased region" description="Basic and acidic residues" evidence="1">
    <location>
        <begin position="58"/>
        <end position="67"/>
    </location>
</feature>
<feature type="compositionally biased region" description="Basic and acidic residues" evidence="1">
    <location>
        <begin position="400"/>
        <end position="410"/>
    </location>
</feature>
<feature type="compositionally biased region" description="Pro residues" evidence="1">
    <location>
        <begin position="304"/>
        <end position="314"/>
    </location>
</feature>
<sequence length="535" mass="57777">MVPASSSASKASRNVASKVLSSAPQGALPTETRSKSGASPALHDQHPSVSSKGNEMSGKVDRVKEALTKQPAAPIKPRPLNSQCVSTRQASKESKLNSVQEVASQSITMAPLVGHSQAQEPPEDDADALTAFPPFAAGSKDKVRRFLESQELSEPDDTPRKNAINHSKTRPPTPWPGAAEDPELVQPVDNARSRVSSNQPPHRSPAEDKPSKVPSFKSAANTQPEDLGLKGLRISNPNMYSPLPAIPTSRFNFRSGDDIASIRDDTGLLTPITEVSSEISRASSPVDFTAKIASGELRPVNEQPRPPNKLPGPKPVEKPISQRSAPVEREVAKPDPPSSSTILRSLPSRPGTPQVPVGLSKPEKIPISSTSHQVRPDLSTGKRLEQKPSKLSISITSSTVEKDDQRRPETIPESLFPEPNFTTPQPRLSSPFHTSRDKKQAWDLETIASEDSWFQENEDSDGSASGDSGPRRTPPGQVRARLTVETVECTFRPPAQTPDLEQTQHDSVGQVRSEFFPPWAVGSEALSEVARGLKR</sequence>
<evidence type="ECO:0000256" key="1">
    <source>
        <dbReference type="SAM" id="MobiDB-lite"/>
    </source>
</evidence>
<feature type="compositionally biased region" description="Polar residues" evidence="1">
    <location>
        <begin position="420"/>
        <end position="433"/>
    </location>
</feature>
<name>A0A5N7C1R6_PETAA</name>
<protein>
    <submittedName>
        <fullName evidence="2">Uncharacterized protein</fullName>
    </submittedName>
</protein>
<accession>A0A5N7C1R6</accession>
<proteinExistence type="predicted"/>
<dbReference type="AlphaFoldDB" id="A0A5N7C1R6"/>
<feature type="region of interest" description="Disordered" evidence="1">
    <location>
        <begin position="1"/>
        <end position="235"/>
    </location>
</feature>
<feature type="compositionally biased region" description="Polar residues" evidence="1">
    <location>
        <begin position="96"/>
        <end position="108"/>
    </location>
</feature>